<reference evidence="3" key="1">
    <citation type="submission" date="2014-11" db="EMBL/GenBank/DDBJ databases">
        <authorList>
            <person name="Otto D Thomas"/>
            <person name="Naeem Raeece"/>
        </authorList>
    </citation>
    <scope>NUCLEOTIDE SEQUENCE</scope>
</reference>
<dbReference type="InterPro" id="IPR036770">
    <property type="entry name" value="Ankyrin_rpt-contain_sf"/>
</dbReference>
<keyword evidence="1" id="KW-0040">ANK repeat</keyword>
<protein>
    <submittedName>
        <fullName evidence="3">Uncharacterized protein</fullName>
    </submittedName>
</protein>
<proteinExistence type="predicted"/>
<evidence type="ECO:0000256" key="2">
    <source>
        <dbReference type="SAM" id="MobiDB-lite"/>
    </source>
</evidence>
<sequence>MVHDHLDADQNRQYFRFRYWKPLLSVLIDAGNFSCADFLLDQGARVDVCEWGVDSDGLGDGVPESEFSEHWKNGYHFPGKTPLHSLVLTLGYVGMRGLFEETDSDDEGGGGEGESQTNEQAEAEQDPLRLEAIAEVPAEGLNLLRRLGQLAAEQKCLHWGGEVDEQILGMQYERLWEQVVQTLVSLSAFAQPEGASGARQVRRDMSRSIQTMIRSLDGKRRRGAGTLCILADEDGHCALTKACLCSASRVVEFLRQRGVSLSRNEQTLKTPLLQCLDGPSADYPLARSFLECGTDPNEAGLIFRRDWSYHGDLVLVTPLQQVVSEMDPQLDIHWPPDEPPTDHPIPDMLKALINKGARCFHSARHAAAAGGTDRIPVAAESSSEGDGGGVRRQSESPDGFRMAGSKVDLKYGRLDCPHRGGLTPLGAALQSGYVEGVRVLVECGADVSVPTCFRTDPSDRREPPLFWASLSGQTATVPFLRAVGDAGSAPPAVTD</sequence>
<dbReference type="PROSITE" id="PS50297">
    <property type="entry name" value="ANK_REP_REGION"/>
    <property type="match status" value="1"/>
</dbReference>
<organism evidence="3">
    <name type="scientific">Chromera velia CCMP2878</name>
    <dbReference type="NCBI Taxonomy" id="1169474"/>
    <lineage>
        <taxon>Eukaryota</taxon>
        <taxon>Sar</taxon>
        <taxon>Alveolata</taxon>
        <taxon>Colpodellida</taxon>
        <taxon>Chromeraceae</taxon>
        <taxon>Chromera</taxon>
    </lineage>
</organism>
<feature type="repeat" description="ANK" evidence="1">
    <location>
        <begin position="420"/>
        <end position="452"/>
    </location>
</feature>
<gene>
    <name evidence="3" type="ORF">Cvel_14349</name>
</gene>
<dbReference type="AlphaFoldDB" id="A0A0G4F0K7"/>
<dbReference type="Gene3D" id="1.25.40.20">
    <property type="entry name" value="Ankyrin repeat-containing domain"/>
    <property type="match status" value="2"/>
</dbReference>
<accession>A0A0G4F0K7</accession>
<dbReference type="PROSITE" id="PS50088">
    <property type="entry name" value="ANK_REPEAT"/>
    <property type="match status" value="1"/>
</dbReference>
<name>A0A0G4F0K7_9ALVE</name>
<dbReference type="SMART" id="SM00248">
    <property type="entry name" value="ANK"/>
    <property type="match status" value="4"/>
</dbReference>
<dbReference type="SUPFAM" id="SSF48403">
    <property type="entry name" value="Ankyrin repeat"/>
    <property type="match status" value="1"/>
</dbReference>
<dbReference type="VEuPathDB" id="CryptoDB:Cvel_14349"/>
<dbReference type="EMBL" id="CDMZ01000019">
    <property type="protein sequence ID" value="CEM04590.1"/>
    <property type="molecule type" value="Genomic_DNA"/>
</dbReference>
<feature type="region of interest" description="Disordered" evidence="2">
    <location>
        <begin position="371"/>
        <end position="402"/>
    </location>
</feature>
<evidence type="ECO:0000313" key="3">
    <source>
        <dbReference type="EMBL" id="CEM04590.1"/>
    </source>
</evidence>
<dbReference type="Pfam" id="PF00023">
    <property type="entry name" value="Ank"/>
    <property type="match status" value="1"/>
</dbReference>
<dbReference type="InterPro" id="IPR002110">
    <property type="entry name" value="Ankyrin_rpt"/>
</dbReference>
<feature type="region of interest" description="Disordered" evidence="2">
    <location>
        <begin position="101"/>
        <end position="125"/>
    </location>
</feature>
<evidence type="ECO:0000256" key="1">
    <source>
        <dbReference type="PROSITE-ProRule" id="PRU00023"/>
    </source>
</evidence>
<dbReference type="PhylomeDB" id="A0A0G4F0K7"/>